<dbReference type="InterPro" id="IPR041662">
    <property type="entry name" value="SusD-like_2"/>
</dbReference>
<evidence type="ECO:0000256" key="1">
    <source>
        <dbReference type="SAM" id="SignalP"/>
    </source>
</evidence>
<dbReference type="Pfam" id="PF12771">
    <property type="entry name" value="SusD-like_2"/>
    <property type="match status" value="1"/>
</dbReference>
<dbReference type="AlphaFoldDB" id="A0AA49GNY0"/>
<dbReference type="EMBL" id="CP120682">
    <property type="protein sequence ID" value="WKN38302.1"/>
    <property type="molecule type" value="Genomic_DNA"/>
</dbReference>
<reference evidence="2" key="1">
    <citation type="journal article" date="2023" name="Comput. Struct. Biotechnol. J.">
        <title>Discovery of a novel marine Bacteroidetes with a rich repertoire of carbohydrate-active enzymes.</title>
        <authorList>
            <person name="Chen B."/>
            <person name="Liu G."/>
            <person name="Chen Q."/>
            <person name="Wang H."/>
            <person name="Liu L."/>
            <person name="Tang K."/>
        </authorList>
    </citation>
    <scope>NUCLEOTIDE SEQUENCE</scope>
    <source>
        <strain evidence="2">TK19036</strain>
    </source>
</reference>
<evidence type="ECO:0000313" key="2">
    <source>
        <dbReference type="EMBL" id="WKN38302.1"/>
    </source>
</evidence>
<dbReference type="Gene3D" id="1.25.40.390">
    <property type="match status" value="1"/>
</dbReference>
<dbReference type="InterPro" id="IPR011990">
    <property type="entry name" value="TPR-like_helical_dom_sf"/>
</dbReference>
<reference evidence="2" key="2">
    <citation type="journal article" date="2024" name="Antonie Van Leeuwenhoek">
        <title>Roseihalotalea indica gen. nov., sp. nov., a halophilic Bacteroidetes from mesopelagic Southwest Indian Ocean with higher carbohydrate metabolic potential.</title>
        <authorList>
            <person name="Chen B."/>
            <person name="Zhang M."/>
            <person name="Lin D."/>
            <person name="Ye J."/>
            <person name="Tang K."/>
        </authorList>
    </citation>
    <scope>NUCLEOTIDE SEQUENCE</scope>
    <source>
        <strain evidence="2">TK19036</strain>
    </source>
</reference>
<sequence length="527" mass="57950">MKTLKLWGAMILLVLAGACTDGFEEINLDPNNPTEVPTSYLFTQAERGLQEILNTSGLLYAQMWAETQYTNTSRYETENLDFSQYYRGTEPTDGTTGMGGLYDLQEIIRLNSDEETMETVSVSGSNANQIAVARILKAWTYHQLTDIWGDIPYSQALQGRQNFSPAYDMQSDIYPDLISELDEATAQINTAEPGIVGDAIYGGNMEKWKLFAQSLKLRIGVRMSEVAPDQAQAAITSALTAGVFTSNDDNAVFQNLSDAANDNQYYQHFLTRTDYAISNVMDEYMTSLNDPRLPVYASPTGADLAAFAANPSTELTINGMPYGVSSDVAGSITNAAISFPGATVRSAASPSLMMIYPEVLFIQAEAAARGWIGGDAKALYEQAIMASMNFWNGQVSATNFDAIYTADIGQAVSGVKEALEAEITDAEMTAYLAQPGVAFNPATAMQQIAEQKWLALYMQGLQAWSEWRRTGYPELTPAPDAVEGRDIPRRRGYDQIEFDLNKTNYDEAVSRLSNGNTMASRMWWDVE</sequence>
<keyword evidence="2" id="KW-0449">Lipoprotein</keyword>
<dbReference type="PROSITE" id="PS51257">
    <property type="entry name" value="PROKAR_LIPOPROTEIN"/>
    <property type="match status" value="1"/>
</dbReference>
<proteinExistence type="predicted"/>
<feature type="signal peptide" evidence="1">
    <location>
        <begin position="1"/>
        <end position="20"/>
    </location>
</feature>
<name>A0AA49GNY0_9BACT</name>
<dbReference type="SUPFAM" id="SSF48452">
    <property type="entry name" value="TPR-like"/>
    <property type="match status" value="1"/>
</dbReference>
<keyword evidence="1" id="KW-0732">Signal</keyword>
<gene>
    <name evidence="2" type="ORF">K4G66_06250</name>
</gene>
<accession>A0AA49GNY0</accession>
<feature type="chain" id="PRO_5041304588" evidence="1">
    <location>
        <begin position="21"/>
        <end position="527"/>
    </location>
</feature>
<protein>
    <submittedName>
        <fullName evidence="2">SusD/RagB family nutrient-binding outer membrane lipoprotein</fullName>
    </submittedName>
</protein>
<organism evidence="2">
    <name type="scientific">Roseihalotalea indica</name>
    <dbReference type="NCBI Taxonomy" id="2867963"/>
    <lineage>
        <taxon>Bacteria</taxon>
        <taxon>Pseudomonadati</taxon>
        <taxon>Bacteroidota</taxon>
        <taxon>Cytophagia</taxon>
        <taxon>Cytophagales</taxon>
        <taxon>Catalimonadaceae</taxon>
        <taxon>Roseihalotalea</taxon>
    </lineage>
</organism>